<protein>
    <recommendedName>
        <fullName evidence="3">Glyoxalase/bleomycin resistance/dioxygenase family protein</fullName>
    </recommendedName>
</protein>
<organism evidence="1 2">
    <name type="scientific">Phyllobacterium myrsinacearum</name>
    <dbReference type="NCBI Taxonomy" id="28101"/>
    <lineage>
        <taxon>Bacteria</taxon>
        <taxon>Pseudomonadati</taxon>
        <taxon>Pseudomonadota</taxon>
        <taxon>Alphaproteobacteria</taxon>
        <taxon>Hyphomicrobiales</taxon>
        <taxon>Phyllobacteriaceae</taxon>
        <taxon>Phyllobacterium</taxon>
    </lineage>
</organism>
<comment type="caution">
    <text evidence="1">The sequence shown here is derived from an EMBL/GenBank/DDBJ whole genome shotgun (WGS) entry which is preliminary data.</text>
</comment>
<evidence type="ECO:0000313" key="2">
    <source>
        <dbReference type="Proteomes" id="UP000238563"/>
    </source>
</evidence>
<name>A0A2S9JIH2_9HYPH</name>
<dbReference type="AlphaFoldDB" id="A0A2S9JIH2"/>
<evidence type="ECO:0008006" key="3">
    <source>
        <dbReference type="Google" id="ProtNLM"/>
    </source>
</evidence>
<dbReference type="Gene3D" id="3.10.180.10">
    <property type="entry name" value="2,3-Dihydroxybiphenyl 1,2-Dioxygenase, domain 1"/>
    <property type="match status" value="1"/>
</dbReference>
<reference evidence="1 2" key="1">
    <citation type="submission" date="2018-02" db="EMBL/GenBank/DDBJ databases">
        <title>The draft genome of Phyllobacterium myrsinacearum DSM5892.</title>
        <authorList>
            <person name="Li L."/>
            <person name="Liu L."/>
            <person name="Zhang X."/>
            <person name="Wang T."/>
        </authorList>
    </citation>
    <scope>NUCLEOTIDE SEQUENCE [LARGE SCALE GENOMIC DNA]</scope>
    <source>
        <strain evidence="1 2">DSM 5892</strain>
    </source>
</reference>
<dbReference type="OrthoDB" id="2871523at2"/>
<evidence type="ECO:0000313" key="1">
    <source>
        <dbReference type="EMBL" id="PRD52909.1"/>
    </source>
</evidence>
<accession>A0A2S9JIH2</accession>
<dbReference type="RefSeq" id="WP_105733923.1">
    <property type="nucleotide sequence ID" value="NZ_PVBT01000003.1"/>
</dbReference>
<gene>
    <name evidence="1" type="ORF">C5750_10790</name>
</gene>
<keyword evidence="2" id="KW-1185">Reference proteome</keyword>
<dbReference type="SUPFAM" id="SSF54593">
    <property type="entry name" value="Glyoxalase/Bleomycin resistance protein/Dihydroxybiphenyl dioxygenase"/>
    <property type="match status" value="1"/>
</dbReference>
<sequence length="121" mass="13625">MKPRYEGNHNIAMKVPPHQYEATVAFYRDVIGLKPLDNHPPHIGFHFGSNQLWIDRVPGMSQAELWLEIAADDAGAAAVHLNAADVVRCDEIEPLPEGHRDFWITSPCQIVHHISQKGEGW</sequence>
<dbReference type="Proteomes" id="UP000238563">
    <property type="component" value="Unassembled WGS sequence"/>
</dbReference>
<proteinExistence type="predicted"/>
<dbReference type="EMBL" id="PVBT01000003">
    <property type="protein sequence ID" value="PRD52909.1"/>
    <property type="molecule type" value="Genomic_DNA"/>
</dbReference>
<dbReference type="InterPro" id="IPR029068">
    <property type="entry name" value="Glyas_Bleomycin-R_OHBP_Dase"/>
</dbReference>